<protein>
    <submittedName>
        <fullName evidence="2">Uncharacterized protein</fullName>
    </submittedName>
</protein>
<name>A0AAV7QX90_PLEWA</name>
<reference evidence="2" key="1">
    <citation type="journal article" date="2022" name="bioRxiv">
        <title>Sequencing and chromosome-scale assembly of the giantPleurodeles waltlgenome.</title>
        <authorList>
            <person name="Brown T."/>
            <person name="Elewa A."/>
            <person name="Iarovenko S."/>
            <person name="Subramanian E."/>
            <person name="Araus A.J."/>
            <person name="Petzold A."/>
            <person name="Susuki M."/>
            <person name="Suzuki K.-i.T."/>
            <person name="Hayashi T."/>
            <person name="Toyoda A."/>
            <person name="Oliveira C."/>
            <person name="Osipova E."/>
            <person name="Leigh N.D."/>
            <person name="Simon A."/>
            <person name="Yun M.H."/>
        </authorList>
    </citation>
    <scope>NUCLEOTIDE SEQUENCE</scope>
    <source>
        <strain evidence="2">20211129_DDA</strain>
        <tissue evidence="2">Liver</tissue>
    </source>
</reference>
<sequence>MSRSRCRSSPPLDGEGGEEAFPCSGCGLSLGRGAKGLTAEELRPAPRCGQAPEASVPAWAYEGPAEHQWRAGGVLNWWLPVWARDRGLSGLQLCGRKGAVAAQSGSGSAAVPRGCRRGVRRRGEWGSRCSQKRDAAVGRDLSRDPRPSDWCQCGEEQAREVCGRPDRPGVVPRPPGGEGTFGPGGHLFMDPDKSQMYGSVIHKPAALWVKEEPH</sequence>
<evidence type="ECO:0000256" key="1">
    <source>
        <dbReference type="SAM" id="MobiDB-lite"/>
    </source>
</evidence>
<keyword evidence="3" id="KW-1185">Reference proteome</keyword>
<feature type="compositionally biased region" description="Gly residues" evidence="1">
    <location>
        <begin position="176"/>
        <end position="185"/>
    </location>
</feature>
<gene>
    <name evidence="2" type="ORF">NDU88_011444</name>
</gene>
<feature type="region of interest" description="Disordered" evidence="1">
    <location>
        <begin position="162"/>
        <end position="187"/>
    </location>
</feature>
<dbReference type="Proteomes" id="UP001066276">
    <property type="component" value="Chromosome 6"/>
</dbReference>
<dbReference type="EMBL" id="JANPWB010000010">
    <property type="protein sequence ID" value="KAJ1145152.1"/>
    <property type="molecule type" value="Genomic_DNA"/>
</dbReference>
<evidence type="ECO:0000313" key="3">
    <source>
        <dbReference type="Proteomes" id="UP001066276"/>
    </source>
</evidence>
<accession>A0AAV7QX90</accession>
<proteinExistence type="predicted"/>
<comment type="caution">
    <text evidence="2">The sequence shown here is derived from an EMBL/GenBank/DDBJ whole genome shotgun (WGS) entry which is preliminary data.</text>
</comment>
<dbReference type="AlphaFoldDB" id="A0AAV7QX90"/>
<evidence type="ECO:0000313" key="2">
    <source>
        <dbReference type="EMBL" id="KAJ1145152.1"/>
    </source>
</evidence>
<organism evidence="2 3">
    <name type="scientific">Pleurodeles waltl</name>
    <name type="common">Iberian ribbed newt</name>
    <dbReference type="NCBI Taxonomy" id="8319"/>
    <lineage>
        <taxon>Eukaryota</taxon>
        <taxon>Metazoa</taxon>
        <taxon>Chordata</taxon>
        <taxon>Craniata</taxon>
        <taxon>Vertebrata</taxon>
        <taxon>Euteleostomi</taxon>
        <taxon>Amphibia</taxon>
        <taxon>Batrachia</taxon>
        <taxon>Caudata</taxon>
        <taxon>Salamandroidea</taxon>
        <taxon>Salamandridae</taxon>
        <taxon>Pleurodelinae</taxon>
        <taxon>Pleurodeles</taxon>
    </lineage>
</organism>